<dbReference type="InterPro" id="IPR050780">
    <property type="entry name" value="Mucin_vWF_Thrombospondin_sf"/>
</dbReference>
<feature type="non-terminal residue" evidence="4">
    <location>
        <position position="1"/>
    </location>
</feature>
<dbReference type="InterPro" id="IPR001846">
    <property type="entry name" value="VWF_type-D"/>
</dbReference>
<evidence type="ECO:0000259" key="3">
    <source>
        <dbReference type="PROSITE" id="PS51233"/>
    </source>
</evidence>
<evidence type="ECO:0000313" key="4">
    <source>
        <dbReference type="EMBL" id="OXB51042.1"/>
    </source>
</evidence>
<evidence type="ECO:0000256" key="2">
    <source>
        <dbReference type="ARBA" id="ARBA00023180"/>
    </source>
</evidence>
<dbReference type="AlphaFoldDB" id="A0A226M6Y4"/>
<dbReference type="STRING" id="9009.A0A226M6Y4"/>
<organism evidence="4 5">
    <name type="scientific">Callipepla squamata</name>
    <name type="common">Scaled quail</name>
    <dbReference type="NCBI Taxonomy" id="9009"/>
    <lineage>
        <taxon>Eukaryota</taxon>
        <taxon>Metazoa</taxon>
        <taxon>Chordata</taxon>
        <taxon>Craniata</taxon>
        <taxon>Vertebrata</taxon>
        <taxon>Euteleostomi</taxon>
        <taxon>Archelosauria</taxon>
        <taxon>Archosauria</taxon>
        <taxon>Dinosauria</taxon>
        <taxon>Saurischia</taxon>
        <taxon>Theropoda</taxon>
        <taxon>Coelurosauria</taxon>
        <taxon>Aves</taxon>
        <taxon>Neognathae</taxon>
        <taxon>Galloanserae</taxon>
        <taxon>Galliformes</taxon>
        <taxon>Odontophoridae</taxon>
        <taxon>Callipepla</taxon>
    </lineage>
</organism>
<proteinExistence type="predicted"/>
<feature type="non-terminal residue" evidence="4">
    <location>
        <position position="187"/>
    </location>
</feature>
<evidence type="ECO:0000256" key="1">
    <source>
        <dbReference type="ARBA" id="ARBA00023157"/>
    </source>
</evidence>
<dbReference type="Proteomes" id="UP000198323">
    <property type="component" value="Unassembled WGS sequence"/>
</dbReference>
<feature type="domain" description="VWFD" evidence="3">
    <location>
        <begin position="1"/>
        <end position="96"/>
    </location>
</feature>
<dbReference type="OrthoDB" id="6236007at2759"/>
<keyword evidence="5" id="KW-1185">Reference proteome</keyword>
<evidence type="ECO:0000313" key="5">
    <source>
        <dbReference type="Proteomes" id="UP000198323"/>
    </source>
</evidence>
<dbReference type="PANTHER" id="PTHR11339">
    <property type="entry name" value="EXTRACELLULAR MATRIX GLYCOPROTEIN RELATED"/>
    <property type="match status" value="1"/>
</dbReference>
<keyword evidence="1" id="KW-1015">Disulfide bond</keyword>
<dbReference type="SMART" id="SM00832">
    <property type="entry name" value="C8"/>
    <property type="match status" value="1"/>
</dbReference>
<sequence length="187" mass="20461">NGLLVNLPFRHHHQLHAYTSGVHAFLQTDFGLAVTFDWHSYARVLLPTTYSRSVCGLCGNADGNPANDFTLPDGRSTTDENTFGNSWKVSDVPGCDAPCTGDCGVCNEAEKRAYRGDKHCGLLVKPRGPFADCHGVVDPAPYFEDCLFDVCLYKGHQEVLCRAVAAYVTACQSRRVSIAPWRTAAFC</sequence>
<dbReference type="PROSITE" id="PS51233">
    <property type="entry name" value="VWFD"/>
    <property type="match status" value="1"/>
</dbReference>
<protein>
    <recommendedName>
        <fullName evidence="3">VWFD domain-containing protein</fullName>
    </recommendedName>
</protein>
<name>A0A226M6Y4_CALSU</name>
<comment type="caution">
    <text evidence="4">The sequence shown here is derived from an EMBL/GenBank/DDBJ whole genome shotgun (WGS) entry which is preliminary data.</text>
</comment>
<gene>
    <name evidence="4" type="ORF">ASZ78_013914</name>
</gene>
<dbReference type="GO" id="GO:0031012">
    <property type="term" value="C:extracellular matrix"/>
    <property type="evidence" value="ECO:0007669"/>
    <property type="project" value="TreeGrafter"/>
</dbReference>
<dbReference type="Pfam" id="PF00094">
    <property type="entry name" value="VWD"/>
    <property type="match status" value="1"/>
</dbReference>
<dbReference type="GO" id="GO:0005615">
    <property type="term" value="C:extracellular space"/>
    <property type="evidence" value="ECO:0007669"/>
    <property type="project" value="TreeGrafter"/>
</dbReference>
<keyword evidence="2" id="KW-0325">Glycoprotein</keyword>
<dbReference type="PANTHER" id="PTHR11339:SF244">
    <property type="entry name" value="IGGFC-BINDING PROTEIN"/>
    <property type="match status" value="1"/>
</dbReference>
<dbReference type="InterPro" id="IPR014853">
    <property type="entry name" value="VWF/SSPO/ZAN-like_Cys-rich_dom"/>
</dbReference>
<reference evidence="4 5" key="1">
    <citation type="submission" date="2016-07" db="EMBL/GenBank/DDBJ databases">
        <title>Disparate Historic Effective Population Sizes Predicted by Modern Levels of Genome Diversity for the Scaled Quail (Callipepla squamata) and the Northern Bobwhite (Colinus virginianus): Inferences from First and Second Generation Draft Genome Assemblies for Sympatric New World Quail.</title>
        <authorList>
            <person name="Oldeschulte D.L."/>
            <person name="Halley Y.A."/>
            <person name="Bhattarai E.K."/>
            <person name="Brashear W.A."/>
            <person name="Hill J."/>
            <person name="Metz R.P."/>
            <person name="Johnson C.D."/>
            <person name="Rollins D."/>
            <person name="Peterson M.J."/>
            <person name="Bickhart D.M."/>
            <person name="Decker J.E."/>
            <person name="Seabury C.M."/>
        </authorList>
    </citation>
    <scope>NUCLEOTIDE SEQUENCE [LARGE SCALE GENOMIC DNA]</scope>
    <source>
        <strain evidence="4 5">Texas</strain>
        <tissue evidence="4">Leg muscle</tissue>
    </source>
</reference>
<accession>A0A226M6Y4</accession>
<dbReference type="Pfam" id="PF08742">
    <property type="entry name" value="C8"/>
    <property type="match status" value="1"/>
</dbReference>
<dbReference type="EMBL" id="MCFN01023908">
    <property type="protein sequence ID" value="OXB51042.1"/>
    <property type="molecule type" value="Genomic_DNA"/>
</dbReference>